<dbReference type="InterPro" id="IPR039384">
    <property type="entry name" value="HINT"/>
</dbReference>
<evidence type="ECO:0000313" key="3">
    <source>
        <dbReference type="EMBL" id="GAA2148913.1"/>
    </source>
</evidence>
<accession>A0ABP5LKB4</accession>
<feature type="domain" description="HIT" evidence="2">
    <location>
        <begin position="4"/>
        <end position="112"/>
    </location>
</feature>
<dbReference type="EMBL" id="BAAAQR010000008">
    <property type="protein sequence ID" value="GAA2148913.1"/>
    <property type="molecule type" value="Genomic_DNA"/>
</dbReference>
<dbReference type="Gene3D" id="3.30.428.10">
    <property type="entry name" value="HIT-like"/>
    <property type="match status" value="1"/>
</dbReference>
<sequence>MDCVFCAIVAGDLPASQVYDDDRVLAFADLNPATTGHLLVVPKRHAADLAALDPDDGAHMFRVAQRLAAAVRASSLEPEGVNLFLADGEVAGQEVFHAHLHVLPRRTGDGFAVAADFASPPREELDRVAGLVREALADAP</sequence>
<evidence type="ECO:0000313" key="4">
    <source>
        <dbReference type="Proteomes" id="UP001501771"/>
    </source>
</evidence>
<dbReference type="CDD" id="cd01277">
    <property type="entry name" value="HINT_subgroup"/>
    <property type="match status" value="1"/>
</dbReference>
<dbReference type="PROSITE" id="PS51084">
    <property type="entry name" value="HIT_2"/>
    <property type="match status" value="1"/>
</dbReference>
<dbReference type="InterPro" id="IPR001310">
    <property type="entry name" value="Histidine_triad_HIT"/>
</dbReference>
<reference evidence="4" key="1">
    <citation type="journal article" date="2019" name="Int. J. Syst. Evol. Microbiol.">
        <title>The Global Catalogue of Microorganisms (GCM) 10K type strain sequencing project: providing services to taxonomists for standard genome sequencing and annotation.</title>
        <authorList>
            <consortium name="The Broad Institute Genomics Platform"/>
            <consortium name="The Broad Institute Genome Sequencing Center for Infectious Disease"/>
            <person name="Wu L."/>
            <person name="Ma J."/>
        </authorList>
    </citation>
    <scope>NUCLEOTIDE SEQUENCE [LARGE SCALE GENOMIC DNA]</scope>
    <source>
        <strain evidence="4">JCM 16022</strain>
    </source>
</reference>
<dbReference type="RefSeq" id="WP_344153210.1">
    <property type="nucleotide sequence ID" value="NZ_BAAAQR010000008.1"/>
</dbReference>
<dbReference type="InterPro" id="IPR011146">
    <property type="entry name" value="HIT-like"/>
</dbReference>
<dbReference type="PRINTS" id="PR00332">
    <property type="entry name" value="HISTRIAD"/>
</dbReference>
<dbReference type="Pfam" id="PF01230">
    <property type="entry name" value="HIT"/>
    <property type="match status" value="1"/>
</dbReference>
<dbReference type="SUPFAM" id="SSF54197">
    <property type="entry name" value="HIT-like"/>
    <property type="match status" value="1"/>
</dbReference>
<evidence type="ECO:0000259" key="2">
    <source>
        <dbReference type="PROSITE" id="PS51084"/>
    </source>
</evidence>
<proteinExistence type="predicted"/>
<organism evidence="3 4">
    <name type="scientific">Nocardioides koreensis</name>
    <dbReference type="NCBI Taxonomy" id="433651"/>
    <lineage>
        <taxon>Bacteria</taxon>
        <taxon>Bacillati</taxon>
        <taxon>Actinomycetota</taxon>
        <taxon>Actinomycetes</taxon>
        <taxon>Propionibacteriales</taxon>
        <taxon>Nocardioidaceae</taxon>
        <taxon>Nocardioides</taxon>
    </lineage>
</organism>
<gene>
    <name evidence="3" type="ORF">GCM10009844_27970</name>
</gene>
<dbReference type="PANTHER" id="PTHR46648">
    <property type="entry name" value="HIT FAMILY PROTEIN 1"/>
    <property type="match status" value="1"/>
</dbReference>
<evidence type="ECO:0000256" key="1">
    <source>
        <dbReference type="PROSITE-ProRule" id="PRU00464"/>
    </source>
</evidence>
<feature type="short sequence motif" description="Histidine triad motif" evidence="1">
    <location>
        <begin position="97"/>
        <end position="101"/>
    </location>
</feature>
<dbReference type="Proteomes" id="UP001501771">
    <property type="component" value="Unassembled WGS sequence"/>
</dbReference>
<protein>
    <submittedName>
        <fullName evidence="3">HIT family protein</fullName>
    </submittedName>
</protein>
<comment type="caution">
    <text evidence="3">The sequence shown here is derived from an EMBL/GenBank/DDBJ whole genome shotgun (WGS) entry which is preliminary data.</text>
</comment>
<name>A0ABP5LKB4_9ACTN</name>
<keyword evidence="4" id="KW-1185">Reference proteome</keyword>
<dbReference type="InterPro" id="IPR036265">
    <property type="entry name" value="HIT-like_sf"/>
</dbReference>
<dbReference type="PANTHER" id="PTHR46648:SF1">
    <property type="entry name" value="ADENOSINE 5'-MONOPHOSPHORAMIDASE HNT1"/>
    <property type="match status" value="1"/>
</dbReference>